<reference evidence="1 2" key="1">
    <citation type="submission" date="2016-11" db="EMBL/GenBank/DDBJ databases">
        <authorList>
            <person name="Jaros S."/>
            <person name="Januszkiewicz K."/>
            <person name="Wedrychowicz H."/>
        </authorList>
    </citation>
    <scope>NUCLEOTIDE SEQUENCE [LARGE SCALE GENOMIC DNA]</scope>
    <source>
        <strain evidence="1 2">KHT3</strain>
    </source>
</reference>
<evidence type="ECO:0000313" key="2">
    <source>
        <dbReference type="Proteomes" id="UP000184130"/>
    </source>
</evidence>
<gene>
    <name evidence="1" type="ORF">SAMN05216463_13116</name>
</gene>
<accession>A0A1M6YQX6</accession>
<dbReference type="AlphaFoldDB" id="A0A1M6YQX6"/>
<dbReference type="EMBL" id="FRBD01000031">
    <property type="protein sequence ID" value="SHL20617.1"/>
    <property type="molecule type" value="Genomic_DNA"/>
</dbReference>
<dbReference type="Proteomes" id="UP000184130">
    <property type="component" value="Unassembled WGS sequence"/>
</dbReference>
<name>A0A1M6YQX6_XYLRU</name>
<sequence>MKMKLSSWKPVFKFLSMLFATLAGSALFSSCIH</sequence>
<organism evidence="1 2">
    <name type="scientific">Xylanibacter ruminicola</name>
    <name type="common">Prevotella ruminicola</name>
    <dbReference type="NCBI Taxonomy" id="839"/>
    <lineage>
        <taxon>Bacteria</taxon>
        <taxon>Pseudomonadati</taxon>
        <taxon>Bacteroidota</taxon>
        <taxon>Bacteroidia</taxon>
        <taxon>Bacteroidales</taxon>
        <taxon>Prevotellaceae</taxon>
        <taxon>Xylanibacter</taxon>
    </lineage>
</organism>
<dbReference type="PROSITE" id="PS51257">
    <property type="entry name" value="PROKAR_LIPOPROTEIN"/>
    <property type="match status" value="1"/>
</dbReference>
<evidence type="ECO:0008006" key="3">
    <source>
        <dbReference type="Google" id="ProtNLM"/>
    </source>
</evidence>
<protein>
    <recommendedName>
        <fullName evidence="3">Lipoprotein</fullName>
    </recommendedName>
</protein>
<evidence type="ECO:0000313" key="1">
    <source>
        <dbReference type="EMBL" id="SHL20617.1"/>
    </source>
</evidence>
<proteinExistence type="predicted"/>